<dbReference type="EMBL" id="QJKK01000001">
    <property type="protein sequence ID" value="RAL26503.1"/>
    <property type="molecule type" value="Genomic_DNA"/>
</dbReference>
<gene>
    <name evidence="1" type="ORF">DL897_00140</name>
</gene>
<dbReference type="SUPFAM" id="SSF160104">
    <property type="entry name" value="Acetoacetate decarboxylase-like"/>
    <property type="match status" value="1"/>
</dbReference>
<dbReference type="RefSeq" id="WP_113657110.1">
    <property type="nucleotide sequence ID" value="NZ_KZ845663.1"/>
</dbReference>
<dbReference type="InterPro" id="IPR018644">
    <property type="entry name" value="DUF2071"/>
</dbReference>
<dbReference type="PANTHER" id="PTHR39186">
    <property type="entry name" value="DUF2071 FAMILY PROTEIN"/>
    <property type="match status" value="1"/>
</dbReference>
<comment type="caution">
    <text evidence="1">The sequence shown here is derived from an EMBL/GenBank/DDBJ whole genome shotgun (WGS) entry which is preliminary data.</text>
</comment>
<dbReference type="Proteomes" id="UP000251213">
    <property type="component" value="Unassembled WGS sequence"/>
</dbReference>
<protein>
    <recommendedName>
        <fullName evidence="3">DUF2071 domain-containing protein</fullName>
    </recommendedName>
</protein>
<evidence type="ECO:0000313" key="1">
    <source>
        <dbReference type="EMBL" id="RAL26503.1"/>
    </source>
</evidence>
<dbReference type="PANTHER" id="PTHR39186:SF1">
    <property type="entry name" value="DUF2071 DOMAIN-CONTAINING PROTEIN"/>
    <property type="match status" value="1"/>
</dbReference>
<reference evidence="1 2" key="1">
    <citation type="submission" date="2018-06" db="EMBL/GenBank/DDBJ databases">
        <title>Thermoflavimicrobium daqus sp. nov., a thermophilic microbe isolated from Moutai-flavour Daqu.</title>
        <authorList>
            <person name="Wang X."/>
            <person name="Zhou H."/>
        </authorList>
    </citation>
    <scope>NUCLEOTIDE SEQUENCE [LARGE SCALE GENOMIC DNA]</scope>
    <source>
        <strain evidence="1 2">FBKL4.011</strain>
    </source>
</reference>
<reference evidence="1 2" key="2">
    <citation type="submission" date="2018-06" db="EMBL/GenBank/DDBJ databases">
        <authorList>
            <person name="Zhirakovskaya E."/>
        </authorList>
    </citation>
    <scope>NUCLEOTIDE SEQUENCE [LARGE SCALE GENOMIC DNA]</scope>
    <source>
        <strain evidence="1 2">FBKL4.011</strain>
    </source>
</reference>
<accession>A0A364K882</accession>
<dbReference type="Pfam" id="PF09844">
    <property type="entry name" value="DUF2071"/>
    <property type="match status" value="1"/>
</dbReference>
<organism evidence="1 2">
    <name type="scientific">Thermoflavimicrobium daqui</name>
    <dbReference type="NCBI Taxonomy" id="2137476"/>
    <lineage>
        <taxon>Bacteria</taxon>
        <taxon>Bacillati</taxon>
        <taxon>Bacillota</taxon>
        <taxon>Bacilli</taxon>
        <taxon>Bacillales</taxon>
        <taxon>Thermoactinomycetaceae</taxon>
        <taxon>Thermoflavimicrobium</taxon>
    </lineage>
</organism>
<proteinExistence type="predicted"/>
<sequence>MFQQTDHRPWPLSKGIWIMTQEWEKVLFLHYPILPERMMKYIPDSLELDCWNGQAWLTIVPFWMGQIRPRGLPTFSYTRFPQINVRTYVTDQGKKPGVYFFSCDASRKLIVLLAKHLAHLPYYFAKMSLQKQGNEYIFSSHRQEKSSEEAKLCVHYQPSSGFWVAKQGTLDHWLIERYCFYSCKGLNLYRAEIHHQPWQLQQVKVKTIQQQLLPKFWISDSYTLAHYSDQQKVWFWPLKKVDKYHG</sequence>
<dbReference type="AlphaFoldDB" id="A0A364K882"/>
<name>A0A364K882_9BACL</name>
<keyword evidence="2" id="KW-1185">Reference proteome</keyword>
<dbReference type="InterPro" id="IPR023375">
    <property type="entry name" value="ADC_dom_sf"/>
</dbReference>
<evidence type="ECO:0008006" key="3">
    <source>
        <dbReference type="Google" id="ProtNLM"/>
    </source>
</evidence>
<dbReference type="OrthoDB" id="150993at2"/>
<evidence type="ECO:0000313" key="2">
    <source>
        <dbReference type="Proteomes" id="UP000251213"/>
    </source>
</evidence>